<dbReference type="Proteomes" id="UP001054945">
    <property type="component" value="Unassembled WGS sequence"/>
</dbReference>
<dbReference type="AlphaFoldDB" id="A0AAV4RMF8"/>
<protein>
    <submittedName>
        <fullName evidence="1">Uncharacterized protein</fullName>
    </submittedName>
</protein>
<gene>
    <name evidence="1" type="ORF">CEXT_475171</name>
</gene>
<name>A0AAV4RMF8_CAEEX</name>
<dbReference type="EMBL" id="BPLR01007987">
    <property type="protein sequence ID" value="GIY21213.1"/>
    <property type="molecule type" value="Genomic_DNA"/>
</dbReference>
<evidence type="ECO:0000313" key="2">
    <source>
        <dbReference type="Proteomes" id="UP001054945"/>
    </source>
</evidence>
<evidence type="ECO:0000313" key="1">
    <source>
        <dbReference type="EMBL" id="GIY21213.1"/>
    </source>
</evidence>
<accession>A0AAV4RMF8</accession>
<sequence length="82" mass="9434">MFSYTQTVPNYFLIILKPGKGKGKAFCKITDARVGKLNFTSDGKEVLGEGEGVVFDYLLQEAHWVWRNKDRRVLRARKGDIR</sequence>
<reference evidence="1 2" key="1">
    <citation type="submission" date="2021-06" db="EMBL/GenBank/DDBJ databases">
        <title>Caerostris extrusa draft genome.</title>
        <authorList>
            <person name="Kono N."/>
            <person name="Arakawa K."/>
        </authorList>
    </citation>
    <scope>NUCLEOTIDE SEQUENCE [LARGE SCALE GENOMIC DNA]</scope>
</reference>
<keyword evidence="2" id="KW-1185">Reference proteome</keyword>
<organism evidence="1 2">
    <name type="scientific">Caerostris extrusa</name>
    <name type="common">Bark spider</name>
    <name type="synonym">Caerostris bankana</name>
    <dbReference type="NCBI Taxonomy" id="172846"/>
    <lineage>
        <taxon>Eukaryota</taxon>
        <taxon>Metazoa</taxon>
        <taxon>Ecdysozoa</taxon>
        <taxon>Arthropoda</taxon>
        <taxon>Chelicerata</taxon>
        <taxon>Arachnida</taxon>
        <taxon>Araneae</taxon>
        <taxon>Araneomorphae</taxon>
        <taxon>Entelegynae</taxon>
        <taxon>Araneoidea</taxon>
        <taxon>Araneidae</taxon>
        <taxon>Caerostris</taxon>
    </lineage>
</organism>
<comment type="caution">
    <text evidence="1">The sequence shown here is derived from an EMBL/GenBank/DDBJ whole genome shotgun (WGS) entry which is preliminary data.</text>
</comment>
<proteinExistence type="predicted"/>